<keyword evidence="7" id="KW-1185">Reference proteome</keyword>
<dbReference type="InterPro" id="IPR036388">
    <property type="entry name" value="WH-like_DNA-bd_sf"/>
</dbReference>
<protein>
    <submittedName>
        <fullName evidence="6">LysR family transcriptional regulator</fullName>
    </submittedName>
</protein>
<dbReference type="Pfam" id="PF03466">
    <property type="entry name" value="LysR_substrate"/>
    <property type="match status" value="1"/>
</dbReference>
<dbReference type="Gene3D" id="3.40.190.10">
    <property type="entry name" value="Periplasmic binding protein-like II"/>
    <property type="match status" value="2"/>
</dbReference>
<dbReference type="SUPFAM" id="SSF46785">
    <property type="entry name" value="Winged helix' DNA-binding domain"/>
    <property type="match status" value="1"/>
</dbReference>
<evidence type="ECO:0000313" key="6">
    <source>
        <dbReference type="EMBL" id="PSU50662.1"/>
    </source>
</evidence>
<comment type="caution">
    <text evidence="6">The sequence shown here is derived from an EMBL/GenBank/DDBJ whole genome shotgun (WGS) entry which is preliminary data.</text>
</comment>
<dbReference type="PANTHER" id="PTHR30346">
    <property type="entry name" value="TRANSCRIPTIONAL DUAL REGULATOR HCAR-RELATED"/>
    <property type="match status" value="1"/>
</dbReference>
<dbReference type="EMBL" id="PYMJ01000003">
    <property type="protein sequence ID" value="PSU50662.1"/>
    <property type="molecule type" value="Genomic_DNA"/>
</dbReference>
<dbReference type="Pfam" id="PF00126">
    <property type="entry name" value="HTH_1"/>
    <property type="match status" value="1"/>
</dbReference>
<organism evidence="6 7">
    <name type="scientific">Photobacterium frigidiphilum</name>
    <dbReference type="NCBI Taxonomy" id="264736"/>
    <lineage>
        <taxon>Bacteria</taxon>
        <taxon>Pseudomonadati</taxon>
        <taxon>Pseudomonadota</taxon>
        <taxon>Gammaproteobacteria</taxon>
        <taxon>Vibrionales</taxon>
        <taxon>Vibrionaceae</taxon>
        <taxon>Photobacterium</taxon>
    </lineage>
</organism>
<dbReference type="PANTHER" id="PTHR30346:SF27">
    <property type="entry name" value="HTH-TYPE TRANSCRIPTIONAL REGULATOR XAPR"/>
    <property type="match status" value="1"/>
</dbReference>
<dbReference type="InterPro" id="IPR036390">
    <property type="entry name" value="WH_DNA-bd_sf"/>
</dbReference>
<reference evidence="6 7" key="1">
    <citation type="submission" date="2018-01" db="EMBL/GenBank/DDBJ databases">
        <title>Whole genome sequencing of Histamine producing bacteria.</title>
        <authorList>
            <person name="Butler K."/>
        </authorList>
    </citation>
    <scope>NUCLEOTIDE SEQUENCE [LARGE SCALE GENOMIC DNA]</scope>
    <source>
        <strain evidence="6 7">JCM 12947</strain>
    </source>
</reference>
<keyword evidence="4" id="KW-0804">Transcription</keyword>
<evidence type="ECO:0000259" key="5">
    <source>
        <dbReference type="PROSITE" id="PS50931"/>
    </source>
</evidence>
<dbReference type="Gene3D" id="1.10.10.10">
    <property type="entry name" value="Winged helix-like DNA-binding domain superfamily/Winged helix DNA-binding domain"/>
    <property type="match status" value="1"/>
</dbReference>
<accession>A0A2T3JNQ4</accession>
<evidence type="ECO:0000256" key="4">
    <source>
        <dbReference type="ARBA" id="ARBA00023163"/>
    </source>
</evidence>
<gene>
    <name evidence="6" type="ORF">C9J12_03835</name>
</gene>
<dbReference type="GO" id="GO:0003677">
    <property type="term" value="F:DNA binding"/>
    <property type="evidence" value="ECO:0007669"/>
    <property type="project" value="UniProtKB-KW"/>
</dbReference>
<dbReference type="GO" id="GO:0032993">
    <property type="term" value="C:protein-DNA complex"/>
    <property type="evidence" value="ECO:0007669"/>
    <property type="project" value="TreeGrafter"/>
</dbReference>
<name>A0A2T3JNQ4_9GAMM</name>
<dbReference type="PROSITE" id="PS50931">
    <property type="entry name" value="HTH_LYSR"/>
    <property type="match status" value="1"/>
</dbReference>
<comment type="similarity">
    <text evidence="1">Belongs to the LysR transcriptional regulatory family.</text>
</comment>
<proteinExistence type="inferred from homology"/>
<dbReference type="GO" id="GO:0003700">
    <property type="term" value="F:DNA-binding transcription factor activity"/>
    <property type="evidence" value="ECO:0007669"/>
    <property type="project" value="InterPro"/>
</dbReference>
<dbReference type="AlphaFoldDB" id="A0A2T3JNQ4"/>
<keyword evidence="3" id="KW-0238">DNA-binding</keyword>
<dbReference type="InterPro" id="IPR005119">
    <property type="entry name" value="LysR_subst-bd"/>
</dbReference>
<evidence type="ECO:0000313" key="7">
    <source>
        <dbReference type="Proteomes" id="UP000240987"/>
    </source>
</evidence>
<evidence type="ECO:0000256" key="3">
    <source>
        <dbReference type="ARBA" id="ARBA00023125"/>
    </source>
</evidence>
<dbReference type="Proteomes" id="UP000240987">
    <property type="component" value="Unassembled WGS sequence"/>
</dbReference>
<sequence length="284" mass="32413">MLRYFYEVAKTGHFGKAAVQLNITTSPLSCQIKELESLLNVELFIRNSRNVHLTEPGMVLRTECEQIFYAIDRSLSKVQRVGRHQNNTLRIGLVSSAFWAGFGSMLKEFHCLYPHYRVEIIEINPESQKKKLLDKKIDVGLARFADALNIHPLKSQRITDEEFIVAVSDEHNLKDRKLISIAELKDSTFSFMTRRNSASAEMVIDACMHAGFIPSIDSEFVEPNTLMAYVASSQAITIVPSSFNKHKWDNIRFISLKEKLPASLCMIYDQRAISPITKSFVDMF</sequence>
<dbReference type="SUPFAM" id="SSF53850">
    <property type="entry name" value="Periplasmic binding protein-like II"/>
    <property type="match status" value="1"/>
</dbReference>
<dbReference type="InterPro" id="IPR000847">
    <property type="entry name" value="LysR_HTH_N"/>
</dbReference>
<feature type="domain" description="HTH lysR-type" evidence="5">
    <location>
        <begin position="1"/>
        <end position="54"/>
    </location>
</feature>
<dbReference type="FunFam" id="1.10.10.10:FF:000001">
    <property type="entry name" value="LysR family transcriptional regulator"/>
    <property type="match status" value="1"/>
</dbReference>
<dbReference type="OrthoDB" id="646694at2"/>
<evidence type="ECO:0000256" key="2">
    <source>
        <dbReference type="ARBA" id="ARBA00023015"/>
    </source>
</evidence>
<evidence type="ECO:0000256" key="1">
    <source>
        <dbReference type="ARBA" id="ARBA00009437"/>
    </source>
</evidence>
<keyword evidence="2" id="KW-0805">Transcription regulation</keyword>